<dbReference type="PANTHER" id="PTHR43321">
    <property type="entry name" value="GLUTAMATE DECARBOXYLASE"/>
    <property type="match status" value="1"/>
</dbReference>
<dbReference type="AlphaFoldDB" id="A0A9P0QSF4"/>
<organism evidence="11 12">
    <name type="scientific">[Candida] railenensis</name>
    <dbReference type="NCBI Taxonomy" id="45579"/>
    <lineage>
        <taxon>Eukaryota</taxon>
        <taxon>Fungi</taxon>
        <taxon>Dikarya</taxon>
        <taxon>Ascomycota</taxon>
        <taxon>Saccharomycotina</taxon>
        <taxon>Pichiomycetes</taxon>
        <taxon>Debaryomycetaceae</taxon>
        <taxon>Kurtzmaniella</taxon>
    </lineage>
</organism>
<feature type="modified residue" description="N6-(pyridoxal phosphate)lysine" evidence="7">
    <location>
        <position position="299"/>
    </location>
</feature>
<dbReference type="InterPro" id="IPR002129">
    <property type="entry name" value="PyrdxlP-dep_de-COase"/>
</dbReference>
<evidence type="ECO:0000313" key="11">
    <source>
        <dbReference type="EMBL" id="CAH2354082.1"/>
    </source>
</evidence>
<feature type="region of interest" description="Disordered" evidence="10">
    <location>
        <begin position="549"/>
        <end position="569"/>
    </location>
</feature>
<gene>
    <name evidence="11" type="ORF">CLIB1423_14S01618</name>
</gene>
<dbReference type="InterPro" id="IPR015424">
    <property type="entry name" value="PyrdxlP-dep_Trfase"/>
</dbReference>
<evidence type="ECO:0000256" key="6">
    <source>
        <dbReference type="ARBA" id="ARBA00048868"/>
    </source>
</evidence>
<keyword evidence="4 7" id="KW-0663">Pyridoxal phosphate</keyword>
<evidence type="ECO:0000256" key="10">
    <source>
        <dbReference type="SAM" id="MobiDB-lite"/>
    </source>
</evidence>
<evidence type="ECO:0000256" key="8">
    <source>
        <dbReference type="RuleBase" id="RU000382"/>
    </source>
</evidence>
<dbReference type="Proteomes" id="UP000837801">
    <property type="component" value="Unassembled WGS sequence"/>
</dbReference>
<dbReference type="GO" id="GO:0004351">
    <property type="term" value="F:glutamate decarboxylase activity"/>
    <property type="evidence" value="ECO:0007669"/>
    <property type="project" value="UniProtKB-EC"/>
</dbReference>
<evidence type="ECO:0000256" key="3">
    <source>
        <dbReference type="ARBA" id="ARBA00012421"/>
    </source>
</evidence>
<dbReference type="GO" id="GO:0005829">
    <property type="term" value="C:cytosol"/>
    <property type="evidence" value="ECO:0007669"/>
    <property type="project" value="TreeGrafter"/>
</dbReference>
<keyword evidence="12" id="KW-1185">Reference proteome</keyword>
<evidence type="ECO:0000256" key="1">
    <source>
        <dbReference type="ARBA" id="ARBA00001933"/>
    </source>
</evidence>
<comment type="similarity">
    <text evidence="2 8">Belongs to the group II decarboxylase family.</text>
</comment>
<dbReference type="InterPro" id="IPR010107">
    <property type="entry name" value="Glutamate_decarboxylase"/>
</dbReference>
<dbReference type="Gene3D" id="4.10.280.50">
    <property type="match status" value="1"/>
</dbReference>
<dbReference type="GO" id="GO:0006538">
    <property type="term" value="P:L-glutamate catabolic process"/>
    <property type="evidence" value="ECO:0007669"/>
    <property type="project" value="TreeGrafter"/>
</dbReference>
<feature type="compositionally biased region" description="Basic and acidic residues" evidence="10">
    <location>
        <begin position="549"/>
        <end position="558"/>
    </location>
</feature>
<dbReference type="GO" id="GO:0030170">
    <property type="term" value="F:pyridoxal phosphate binding"/>
    <property type="evidence" value="ECO:0007669"/>
    <property type="project" value="InterPro"/>
</dbReference>
<evidence type="ECO:0000313" key="12">
    <source>
        <dbReference type="Proteomes" id="UP000837801"/>
    </source>
</evidence>
<comment type="cofactor">
    <cofactor evidence="1 7 8">
        <name>pyridoxal 5'-phosphate</name>
        <dbReference type="ChEBI" id="CHEBI:597326"/>
    </cofactor>
</comment>
<reference evidence="11" key="1">
    <citation type="submission" date="2022-03" db="EMBL/GenBank/DDBJ databases">
        <authorList>
            <person name="Legras J.-L."/>
            <person name="Devillers H."/>
            <person name="Grondin C."/>
        </authorList>
    </citation>
    <scope>NUCLEOTIDE SEQUENCE</scope>
    <source>
        <strain evidence="11">CLIB 1423</strain>
    </source>
</reference>
<feature type="compositionally biased region" description="Basic residues" evidence="10">
    <location>
        <begin position="559"/>
        <end position="569"/>
    </location>
</feature>
<proteinExistence type="inferred from homology"/>
<comment type="caution">
    <text evidence="11">The sequence shown here is derived from an EMBL/GenBank/DDBJ whole genome shotgun (WGS) entry which is preliminary data.</text>
</comment>
<dbReference type="EC" id="4.1.1.15" evidence="3 9"/>
<keyword evidence="5 8" id="KW-0456">Lyase</keyword>
<protein>
    <recommendedName>
        <fullName evidence="3 9">Glutamate decarboxylase</fullName>
        <ecNumber evidence="3 9">4.1.1.15</ecNumber>
    </recommendedName>
</protein>
<dbReference type="FunFam" id="3.40.640.10:FF:000017">
    <property type="entry name" value="Glutamate decarboxylase"/>
    <property type="match status" value="1"/>
</dbReference>
<keyword evidence="9" id="KW-0210">Decarboxylase</keyword>
<dbReference type="SUPFAM" id="SSF53383">
    <property type="entry name" value="PLP-dependent transferases"/>
    <property type="match status" value="1"/>
</dbReference>
<evidence type="ECO:0000256" key="2">
    <source>
        <dbReference type="ARBA" id="ARBA00009533"/>
    </source>
</evidence>
<dbReference type="PANTHER" id="PTHR43321:SF3">
    <property type="entry name" value="GLUTAMATE DECARBOXYLASE"/>
    <property type="match status" value="1"/>
</dbReference>
<dbReference type="Gene3D" id="3.90.1150.160">
    <property type="match status" value="1"/>
</dbReference>
<dbReference type="NCBIfam" id="TIGR01788">
    <property type="entry name" value="Glu-decarb-GAD"/>
    <property type="match status" value="1"/>
</dbReference>
<comment type="catalytic activity">
    <reaction evidence="6 9">
        <text>L-glutamate + H(+) = 4-aminobutanoate + CO2</text>
        <dbReference type="Rhea" id="RHEA:17785"/>
        <dbReference type="ChEBI" id="CHEBI:15378"/>
        <dbReference type="ChEBI" id="CHEBI:16526"/>
        <dbReference type="ChEBI" id="CHEBI:29985"/>
        <dbReference type="ChEBI" id="CHEBI:59888"/>
        <dbReference type="EC" id="4.1.1.15"/>
    </reaction>
</comment>
<evidence type="ECO:0000256" key="4">
    <source>
        <dbReference type="ARBA" id="ARBA00022898"/>
    </source>
</evidence>
<dbReference type="OrthoDB" id="5152799at2759"/>
<evidence type="ECO:0000256" key="5">
    <source>
        <dbReference type="ARBA" id="ARBA00023239"/>
    </source>
</evidence>
<accession>A0A9P0QSF4</accession>
<dbReference type="EMBL" id="CAKXYY010000014">
    <property type="protein sequence ID" value="CAH2354082.1"/>
    <property type="molecule type" value="Genomic_DNA"/>
</dbReference>
<evidence type="ECO:0000256" key="7">
    <source>
        <dbReference type="PIRSR" id="PIRSR602129-50"/>
    </source>
</evidence>
<sequence length="569" mass="64122">MTLSHHVNSEQLEKEYLKGSRKSKLNNREEYIFKYSSQDTVPKYEIPEESSDSHQVYKYLQEGLSLDGTPTLNLASFVNTDIDEVALKLVTENLVKNLADNDEYPSLLEYQQRCISIISDLWHAPKIVDKETGETKVNTVGAATTGSSEAIMLGGLALKKSWQERRKAAGKSTSNPNIIMATCAQVALEKFARYFDVEDRLISITEESGHLIDVSKIKDSIDENTIGIFVILGSTFTGSFEPVEEIAKLLDQVQKETGHDVKIHVDGASGGFVAPFVFPHLKWDFAIDRVVSINTSGHKFGLTTAGLGWVIWKDIKYLPETLRFKLDYLGGVEETFGLNFSRAGFPVIHQYYNLLTYGREGYAKLFDQCIQNARLFSNVLEGSKYFDVLSVIHKKATPEERKKLYTREVSGDLPDYQTANEEYQPGLPVVAFRFSKYIRDNYPELPQSIFSLLLRNKGFIVPNYHLPPDEYEKEILRVVVRPSLSLNLLDKLIEDTISSLELLIESCDSVHQVVTDKHTTEAEDHASIYNLLLTIASGGVEDLKKAQHEALDKPETGHNKNKKSYRGAC</sequence>
<name>A0A9P0QSF4_9ASCO</name>
<evidence type="ECO:0000256" key="9">
    <source>
        <dbReference type="RuleBase" id="RU361171"/>
    </source>
</evidence>
<dbReference type="Pfam" id="PF00282">
    <property type="entry name" value="Pyridoxal_deC"/>
    <property type="match status" value="1"/>
</dbReference>
<dbReference type="InterPro" id="IPR015421">
    <property type="entry name" value="PyrdxlP-dep_Trfase_major"/>
</dbReference>
<dbReference type="Gene3D" id="3.40.640.10">
    <property type="entry name" value="Type I PLP-dependent aspartate aminotransferase-like (Major domain)"/>
    <property type="match status" value="1"/>
</dbReference>